<dbReference type="Gene3D" id="2.130.10.10">
    <property type="entry name" value="YVTN repeat-like/Quinoprotein amine dehydrogenase"/>
    <property type="match status" value="1"/>
</dbReference>
<dbReference type="GO" id="GO:1990234">
    <property type="term" value="C:transferase complex"/>
    <property type="evidence" value="ECO:0007669"/>
    <property type="project" value="UniProtKB-ARBA"/>
</dbReference>
<dbReference type="Proteomes" id="UP000566819">
    <property type="component" value="Unassembled WGS sequence"/>
</dbReference>
<keyword evidence="1 6" id="KW-0853">WD repeat</keyword>
<dbReference type="PANTHER" id="PTHR22847:SF637">
    <property type="entry name" value="WD REPEAT DOMAIN 5B"/>
    <property type="match status" value="1"/>
</dbReference>
<sequence length="123" mass="13561">MRYVLSAIAAYIIRNTFQNCIPSWISQQPEVESDWNAVQQTLEGYSGSFNSVAFSHDSKLLAALDDDIVKIWDTGTGSLQQMLEGHSSSVSSVAFSHDSKLLALASNNRRVIASASNDYPFDR</sequence>
<evidence type="ECO:0000256" key="3">
    <source>
        <dbReference type="ARBA" id="ARBA00038415"/>
    </source>
</evidence>
<dbReference type="EMBL" id="JAAMPI010000432">
    <property type="protein sequence ID" value="KAF4631555.1"/>
    <property type="molecule type" value="Genomic_DNA"/>
</dbReference>
<evidence type="ECO:0000313" key="7">
    <source>
        <dbReference type="EMBL" id="KAF4631555.1"/>
    </source>
</evidence>
<comment type="function">
    <text evidence="5">Involved in mitochondrial fission. Acts as an adapter protein required to form mitochondrial fission complexes. Formation of these complexes is required to promote constriction and fission of the mitochondrial compartment at a late step in mitochondrial division.</text>
</comment>
<dbReference type="SUPFAM" id="SSF50978">
    <property type="entry name" value="WD40 repeat-like"/>
    <property type="match status" value="1"/>
</dbReference>
<dbReference type="InterPro" id="IPR001680">
    <property type="entry name" value="WD40_rpt"/>
</dbReference>
<dbReference type="InterPro" id="IPR036322">
    <property type="entry name" value="WD40_repeat_dom_sf"/>
</dbReference>
<dbReference type="OrthoDB" id="3783534at2759"/>
<evidence type="ECO:0000256" key="2">
    <source>
        <dbReference type="ARBA" id="ARBA00022737"/>
    </source>
</evidence>
<accession>A0A8H4RME8</accession>
<proteinExistence type="inferred from homology"/>
<dbReference type="PROSITE" id="PS50082">
    <property type="entry name" value="WD_REPEATS_2"/>
    <property type="match status" value="2"/>
</dbReference>
<evidence type="ECO:0000256" key="5">
    <source>
        <dbReference type="ARBA" id="ARBA00043913"/>
    </source>
</evidence>
<dbReference type="AlphaFoldDB" id="A0A8H4RME8"/>
<evidence type="ECO:0000313" key="8">
    <source>
        <dbReference type="Proteomes" id="UP000566819"/>
    </source>
</evidence>
<dbReference type="InterPro" id="IPR015943">
    <property type="entry name" value="WD40/YVTN_repeat-like_dom_sf"/>
</dbReference>
<keyword evidence="8" id="KW-1185">Reference proteome</keyword>
<dbReference type="SMART" id="SM00320">
    <property type="entry name" value="WD40"/>
    <property type="match status" value="2"/>
</dbReference>
<dbReference type="PANTHER" id="PTHR22847">
    <property type="entry name" value="WD40 REPEAT PROTEIN"/>
    <property type="match status" value="1"/>
</dbReference>
<organism evidence="7 8">
    <name type="scientific">Cudoniella acicularis</name>
    <dbReference type="NCBI Taxonomy" id="354080"/>
    <lineage>
        <taxon>Eukaryota</taxon>
        <taxon>Fungi</taxon>
        <taxon>Dikarya</taxon>
        <taxon>Ascomycota</taxon>
        <taxon>Pezizomycotina</taxon>
        <taxon>Leotiomycetes</taxon>
        <taxon>Helotiales</taxon>
        <taxon>Tricladiaceae</taxon>
        <taxon>Cudoniella</taxon>
    </lineage>
</organism>
<protein>
    <recommendedName>
        <fullName evidence="4">Mitochondrial division protein 1</fullName>
    </recommendedName>
</protein>
<dbReference type="GO" id="GO:0005634">
    <property type="term" value="C:nucleus"/>
    <property type="evidence" value="ECO:0007669"/>
    <property type="project" value="TreeGrafter"/>
</dbReference>
<keyword evidence="2" id="KW-0677">Repeat</keyword>
<feature type="repeat" description="WD" evidence="6">
    <location>
        <begin position="83"/>
        <end position="111"/>
    </location>
</feature>
<dbReference type="Pfam" id="PF00400">
    <property type="entry name" value="WD40"/>
    <property type="match status" value="2"/>
</dbReference>
<name>A0A8H4RME8_9HELO</name>
<evidence type="ECO:0000256" key="1">
    <source>
        <dbReference type="ARBA" id="ARBA00022574"/>
    </source>
</evidence>
<evidence type="ECO:0000256" key="4">
    <source>
        <dbReference type="ARBA" id="ARBA00039789"/>
    </source>
</evidence>
<feature type="repeat" description="WD" evidence="6">
    <location>
        <begin position="42"/>
        <end position="82"/>
    </location>
</feature>
<evidence type="ECO:0000256" key="6">
    <source>
        <dbReference type="PROSITE-ProRule" id="PRU00221"/>
    </source>
</evidence>
<comment type="similarity">
    <text evidence="3">Belongs to the WD repeat MDV1/CAF4 family.</text>
</comment>
<gene>
    <name evidence="7" type="ORF">G7Y89_g6575</name>
</gene>
<comment type="caution">
    <text evidence="7">The sequence shown here is derived from an EMBL/GenBank/DDBJ whole genome shotgun (WGS) entry which is preliminary data.</text>
</comment>
<reference evidence="7 8" key="1">
    <citation type="submission" date="2020-03" db="EMBL/GenBank/DDBJ databases">
        <title>Draft Genome Sequence of Cudoniella acicularis.</title>
        <authorList>
            <person name="Buettner E."/>
            <person name="Kellner H."/>
        </authorList>
    </citation>
    <scope>NUCLEOTIDE SEQUENCE [LARGE SCALE GENOMIC DNA]</scope>
    <source>
        <strain evidence="7 8">DSM 108380</strain>
    </source>
</reference>